<proteinExistence type="predicted"/>
<sequence length="39" mass="3925">VCRPFSPSPIGARSGVVGGTIGRSSFCVFSTPSGRLEGV</sequence>
<reference evidence="1" key="1">
    <citation type="submission" date="2020-02" db="EMBL/GenBank/DDBJ databases">
        <authorList>
            <person name="Meier V. D."/>
        </authorList>
    </citation>
    <scope>NUCLEOTIDE SEQUENCE</scope>
    <source>
        <strain evidence="1">AVDCRST_MAG19</strain>
    </source>
</reference>
<name>A0A6J4V1R1_9BACT</name>
<feature type="non-terminal residue" evidence="1">
    <location>
        <position position="1"/>
    </location>
</feature>
<dbReference type="EMBL" id="CADCWL010000110">
    <property type="protein sequence ID" value="CAA9566917.1"/>
    <property type="molecule type" value="Genomic_DNA"/>
</dbReference>
<feature type="non-terminal residue" evidence="1">
    <location>
        <position position="39"/>
    </location>
</feature>
<organism evidence="1">
    <name type="scientific">uncultured Thermomicrobiales bacterium</name>
    <dbReference type="NCBI Taxonomy" id="1645740"/>
    <lineage>
        <taxon>Bacteria</taxon>
        <taxon>Pseudomonadati</taxon>
        <taxon>Thermomicrobiota</taxon>
        <taxon>Thermomicrobia</taxon>
        <taxon>Thermomicrobiales</taxon>
        <taxon>environmental samples</taxon>
    </lineage>
</organism>
<gene>
    <name evidence="1" type="ORF">AVDCRST_MAG19-2319</name>
</gene>
<dbReference type="AlphaFoldDB" id="A0A6J4V1R1"/>
<accession>A0A6J4V1R1</accession>
<protein>
    <submittedName>
        <fullName evidence="1">Uncharacterized protein</fullName>
    </submittedName>
</protein>
<evidence type="ECO:0000313" key="1">
    <source>
        <dbReference type="EMBL" id="CAA9566917.1"/>
    </source>
</evidence>